<dbReference type="InterPro" id="IPR046342">
    <property type="entry name" value="CBS_dom_sf"/>
</dbReference>
<evidence type="ECO:0000259" key="10">
    <source>
        <dbReference type="PROSITE" id="PS51371"/>
    </source>
</evidence>
<feature type="transmembrane region" description="Helical" evidence="9">
    <location>
        <begin position="135"/>
        <end position="154"/>
    </location>
</feature>
<evidence type="ECO:0000256" key="8">
    <source>
        <dbReference type="PROSITE-ProRule" id="PRU01193"/>
    </source>
</evidence>
<dbReference type="InterPro" id="IPR051676">
    <property type="entry name" value="UPF0053_domain"/>
</dbReference>
<dbReference type="GO" id="GO:0005886">
    <property type="term" value="C:plasma membrane"/>
    <property type="evidence" value="ECO:0007669"/>
    <property type="project" value="UniProtKB-SubCell"/>
</dbReference>
<evidence type="ECO:0000256" key="7">
    <source>
        <dbReference type="PROSITE-ProRule" id="PRU00703"/>
    </source>
</evidence>
<feature type="transmembrane region" description="Helical" evidence="9">
    <location>
        <begin position="98"/>
        <end position="123"/>
    </location>
</feature>
<feature type="domain" description="CBS" evidence="10">
    <location>
        <begin position="221"/>
        <end position="279"/>
    </location>
</feature>
<gene>
    <name evidence="12" type="ORF">FDO65_02955</name>
</gene>
<evidence type="ECO:0000256" key="5">
    <source>
        <dbReference type="ARBA" id="ARBA00022989"/>
    </source>
</evidence>
<evidence type="ECO:0000256" key="2">
    <source>
        <dbReference type="ARBA" id="ARBA00022475"/>
    </source>
</evidence>
<reference evidence="12 13" key="1">
    <citation type="submission" date="2019-05" db="EMBL/GenBank/DDBJ databases">
        <title>Nakamurella sp. N5BH11, whole genome shotgun sequence.</title>
        <authorList>
            <person name="Tuo L."/>
        </authorList>
    </citation>
    <scope>NUCLEOTIDE SEQUENCE [LARGE SCALE GENOMIC DNA]</scope>
    <source>
        <strain evidence="12 13">N5BH11</strain>
    </source>
</reference>
<dbReference type="OrthoDB" id="110231at2"/>
<keyword evidence="3 8" id="KW-0812">Transmembrane</keyword>
<feature type="domain" description="CNNM transmembrane" evidence="11">
    <location>
        <begin position="1"/>
        <end position="202"/>
    </location>
</feature>
<evidence type="ECO:0000256" key="6">
    <source>
        <dbReference type="ARBA" id="ARBA00023136"/>
    </source>
</evidence>
<dbReference type="InterPro" id="IPR044751">
    <property type="entry name" value="Ion_transp-like_CBS"/>
</dbReference>
<keyword evidence="7" id="KW-0129">CBS domain</keyword>
<name>A0A4U6QJL0_9ACTN</name>
<keyword evidence="2" id="KW-1003">Cell membrane</keyword>
<dbReference type="PROSITE" id="PS51846">
    <property type="entry name" value="CNNM"/>
    <property type="match status" value="1"/>
</dbReference>
<dbReference type="InterPro" id="IPR000644">
    <property type="entry name" value="CBS_dom"/>
</dbReference>
<protein>
    <submittedName>
        <fullName evidence="12">HlyC/CorC family transporter</fullName>
    </submittedName>
</protein>
<dbReference type="Pfam" id="PF00571">
    <property type="entry name" value="CBS"/>
    <property type="match status" value="1"/>
</dbReference>
<evidence type="ECO:0000313" key="12">
    <source>
        <dbReference type="EMBL" id="TKV60667.1"/>
    </source>
</evidence>
<dbReference type="EMBL" id="SZZH01000001">
    <property type="protein sequence ID" value="TKV60667.1"/>
    <property type="molecule type" value="Genomic_DNA"/>
</dbReference>
<evidence type="ECO:0000313" key="13">
    <source>
        <dbReference type="Proteomes" id="UP000306985"/>
    </source>
</evidence>
<dbReference type="InterPro" id="IPR002550">
    <property type="entry name" value="CNNM"/>
</dbReference>
<dbReference type="Proteomes" id="UP000306985">
    <property type="component" value="Unassembled WGS sequence"/>
</dbReference>
<dbReference type="RefSeq" id="WP_137447971.1">
    <property type="nucleotide sequence ID" value="NZ_SZZH01000001.1"/>
</dbReference>
<evidence type="ECO:0000256" key="1">
    <source>
        <dbReference type="ARBA" id="ARBA00004651"/>
    </source>
</evidence>
<feature type="transmembrane region" description="Helical" evidence="9">
    <location>
        <begin position="52"/>
        <end position="78"/>
    </location>
</feature>
<accession>A0A4U6QJL0</accession>
<organism evidence="12 13">
    <name type="scientific">Nakamurella flava</name>
    <dbReference type="NCBI Taxonomy" id="2576308"/>
    <lineage>
        <taxon>Bacteria</taxon>
        <taxon>Bacillati</taxon>
        <taxon>Actinomycetota</taxon>
        <taxon>Actinomycetes</taxon>
        <taxon>Nakamurellales</taxon>
        <taxon>Nakamurellaceae</taxon>
        <taxon>Nakamurella</taxon>
    </lineage>
</organism>
<dbReference type="PROSITE" id="PS51371">
    <property type="entry name" value="CBS"/>
    <property type="match status" value="1"/>
</dbReference>
<dbReference type="AlphaFoldDB" id="A0A4U6QJL0"/>
<comment type="subcellular location">
    <subcellularLocation>
        <location evidence="1">Cell membrane</location>
        <topology evidence="1">Multi-pass membrane protein</topology>
    </subcellularLocation>
</comment>
<evidence type="ECO:0000256" key="4">
    <source>
        <dbReference type="ARBA" id="ARBA00022737"/>
    </source>
</evidence>
<dbReference type="Pfam" id="PF01595">
    <property type="entry name" value="CNNM"/>
    <property type="match status" value="1"/>
</dbReference>
<evidence type="ECO:0000256" key="9">
    <source>
        <dbReference type="SAM" id="Phobius"/>
    </source>
</evidence>
<feature type="transmembrane region" description="Helical" evidence="9">
    <location>
        <begin position="6"/>
        <end position="31"/>
    </location>
</feature>
<keyword evidence="13" id="KW-1185">Reference proteome</keyword>
<keyword evidence="6 8" id="KW-0472">Membrane</keyword>
<evidence type="ECO:0000259" key="11">
    <source>
        <dbReference type="PROSITE" id="PS51846"/>
    </source>
</evidence>
<keyword evidence="5 8" id="KW-1133">Transmembrane helix</keyword>
<dbReference type="CDD" id="cd04590">
    <property type="entry name" value="CBS_pair_CorC_HlyC_assoc"/>
    <property type="match status" value="1"/>
</dbReference>
<evidence type="ECO:0000256" key="3">
    <source>
        <dbReference type="ARBA" id="ARBA00022692"/>
    </source>
</evidence>
<dbReference type="PANTHER" id="PTHR43099">
    <property type="entry name" value="UPF0053 PROTEIN YRKA"/>
    <property type="match status" value="1"/>
</dbReference>
<sequence>MTTQWLLLLLVVFLLAASAFFVAAEFSLIAARRTVVEPMAVTSSRARSALRAMEQVSLMMACAQLGITLCGVLLGALGEPAVAALLEPVFHGLGVPEAWLHPVSLVLALFLVVSAHVALGEMVPKNIAIAGPEKTAIALAPAMLAISTAIGPIIRALNAFANAMVRLTGREPRDEVASAFTREEVADLVRESSAEGLLDPEDRELITSALDFDVSVVESVMVPDADVVSVPAGATAADIERACARTGFSRFPVQQPDGSFSGYLHIRDVVDIPAARRDEPVPTDRIRALPAVAPDTDLRTALDRMRRLGAHMAEVALQVPAGSGAPGTPVARLTAGGRPERVEGDGQADRDVDPGGGIGLLMLEDVLETLVGEIRDATRRRPDRGRVAETG</sequence>
<dbReference type="PANTHER" id="PTHR43099:SF5">
    <property type="entry name" value="HLYC_CORC FAMILY TRANSPORTER"/>
    <property type="match status" value="1"/>
</dbReference>
<keyword evidence="4" id="KW-0677">Repeat</keyword>
<comment type="caution">
    <text evidence="12">The sequence shown here is derived from an EMBL/GenBank/DDBJ whole genome shotgun (WGS) entry which is preliminary data.</text>
</comment>
<dbReference type="SUPFAM" id="SSF54631">
    <property type="entry name" value="CBS-domain pair"/>
    <property type="match status" value="1"/>
</dbReference>
<dbReference type="Gene3D" id="3.10.580.10">
    <property type="entry name" value="CBS-domain"/>
    <property type="match status" value="1"/>
</dbReference>
<proteinExistence type="predicted"/>